<proteinExistence type="predicted"/>
<feature type="transmembrane region" description="Helical" evidence="2">
    <location>
        <begin position="20"/>
        <end position="42"/>
    </location>
</feature>
<dbReference type="SUPFAM" id="SSF64076">
    <property type="entry name" value="MTH938-like"/>
    <property type="match status" value="1"/>
</dbReference>
<evidence type="ECO:0000256" key="2">
    <source>
        <dbReference type="SAM" id="Phobius"/>
    </source>
</evidence>
<sequence>MCRHNVVAHLMDIATGERYIYASVLLYVLMVTCHIPVLFVWYDINCRFSAYFRQWACKHPMLASLLVYVGTKFVLPIFHRYSHSAACQQKNDALYHYMTLRNRQGRLERAGQLYNWRQARRIVTLLCDMTAKAVRVRDAADSQLSDLLGELEATHGYHTPQRRPLATSVHPSSSQGPEDFDLISPELGVARIDGLNDAGFVVNNVQVEGAVMLSGDVFTLWSASRMADVTIDSLSLLRLLKPVPDLLVLGCGRRMQRLPPDLAWQLHHMGVRVDALDTTNAVSTFNVLNQEGRKVVGALLPLGADD</sequence>
<gene>
    <name evidence="3" type="ORF">C2E20_2090</name>
</gene>
<dbReference type="OrthoDB" id="20681at2759"/>
<evidence type="ECO:0000313" key="3">
    <source>
        <dbReference type="EMBL" id="PSC74374.1"/>
    </source>
</evidence>
<accession>A0A2P6VJX2</accession>
<dbReference type="STRING" id="554055.A0A2P6VJX2"/>
<dbReference type="InterPro" id="IPR040521">
    <property type="entry name" value="KDZ"/>
</dbReference>
<dbReference type="Pfam" id="PF04430">
    <property type="entry name" value="DUF498"/>
    <property type="match status" value="1"/>
</dbReference>
<evidence type="ECO:0000313" key="4">
    <source>
        <dbReference type="Proteomes" id="UP000239649"/>
    </source>
</evidence>
<protein>
    <submittedName>
        <fullName evidence="3">NADH dehydrogenase [ubiquinone] 1 alpha subcomplex assembly factor 3</fullName>
    </submittedName>
</protein>
<dbReference type="PANTHER" id="PTHR21192:SF2">
    <property type="entry name" value="NADH DEHYDROGENASE [UBIQUINONE] 1 ALPHA SUBCOMPLEX ASSEMBLY FACTOR 3"/>
    <property type="match status" value="1"/>
</dbReference>
<organism evidence="3 4">
    <name type="scientific">Micractinium conductrix</name>
    <dbReference type="NCBI Taxonomy" id="554055"/>
    <lineage>
        <taxon>Eukaryota</taxon>
        <taxon>Viridiplantae</taxon>
        <taxon>Chlorophyta</taxon>
        <taxon>core chlorophytes</taxon>
        <taxon>Trebouxiophyceae</taxon>
        <taxon>Chlorellales</taxon>
        <taxon>Chlorellaceae</taxon>
        <taxon>Chlorella clade</taxon>
        <taxon>Micractinium</taxon>
    </lineage>
</organism>
<keyword evidence="2" id="KW-1133">Transmembrane helix</keyword>
<name>A0A2P6VJX2_9CHLO</name>
<dbReference type="PANTHER" id="PTHR21192">
    <property type="entry name" value="NUCLEAR PROTEIN E3-3"/>
    <property type="match status" value="1"/>
</dbReference>
<dbReference type="Pfam" id="PF18758">
    <property type="entry name" value="KDZ"/>
    <property type="match status" value="1"/>
</dbReference>
<dbReference type="AlphaFoldDB" id="A0A2P6VJX2"/>
<keyword evidence="2" id="KW-0812">Transmembrane</keyword>
<keyword evidence="4" id="KW-1185">Reference proteome</keyword>
<dbReference type="Gene3D" id="3.40.1230.10">
    <property type="entry name" value="MTH938-like"/>
    <property type="match status" value="1"/>
</dbReference>
<dbReference type="EMBL" id="LHPF02000004">
    <property type="protein sequence ID" value="PSC74374.1"/>
    <property type="molecule type" value="Genomic_DNA"/>
</dbReference>
<feature type="region of interest" description="Disordered" evidence="1">
    <location>
        <begin position="158"/>
        <end position="177"/>
    </location>
</feature>
<dbReference type="Proteomes" id="UP000239649">
    <property type="component" value="Unassembled WGS sequence"/>
</dbReference>
<comment type="caution">
    <text evidence="3">The sequence shown here is derived from an EMBL/GenBank/DDBJ whole genome shotgun (WGS) entry which is preliminary data.</text>
</comment>
<dbReference type="GO" id="GO:0032981">
    <property type="term" value="P:mitochondrial respiratory chain complex I assembly"/>
    <property type="evidence" value="ECO:0007669"/>
    <property type="project" value="TreeGrafter"/>
</dbReference>
<dbReference type="InterPro" id="IPR036748">
    <property type="entry name" value="MTH938-like_sf"/>
</dbReference>
<evidence type="ECO:0000256" key="1">
    <source>
        <dbReference type="SAM" id="MobiDB-lite"/>
    </source>
</evidence>
<keyword evidence="2" id="KW-0472">Membrane</keyword>
<dbReference type="GO" id="GO:0005743">
    <property type="term" value="C:mitochondrial inner membrane"/>
    <property type="evidence" value="ECO:0007669"/>
    <property type="project" value="TreeGrafter"/>
</dbReference>
<reference evidence="3 4" key="1">
    <citation type="journal article" date="2018" name="Plant J.">
        <title>Genome sequences of Chlorella sorokiniana UTEX 1602 and Micractinium conductrix SAG 241.80: implications to maltose excretion by a green alga.</title>
        <authorList>
            <person name="Arriola M.B."/>
            <person name="Velmurugan N."/>
            <person name="Zhang Y."/>
            <person name="Plunkett M.H."/>
            <person name="Hondzo H."/>
            <person name="Barney B.M."/>
        </authorList>
    </citation>
    <scope>NUCLEOTIDE SEQUENCE [LARGE SCALE GENOMIC DNA]</scope>
    <source>
        <strain evidence="3 4">SAG 241.80</strain>
    </source>
</reference>
<dbReference type="InterPro" id="IPR007523">
    <property type="entry name" value="NDUFAF3/AAMDC"/>
</dbReference>